<organism evidence="1">
    <name type="scientific">Siphoviridae sp. ct8eQ1</name>
    <dbReference type="NCBI Taxonomy" id="2826171"/>
    <lineage>
        <taxon>Viruses</taxon>
        <taxon>Duplodnaviria</taxon>
        <taxon>Heunggongvirae</taxon>
        <taxon>Uroviricota</taxon>
        <taxon>Caudoviricetes</taxon>
    </lineage>
</organism>
<proteinExistence type="predicted"/>
<sequence>MEERKLRKGEKIYLVCDDNPNIFPDNQLGVFRTEKDALNFVGEYVIYKKIRSYTQYIKIKELSIGKPEYFRELGVEELENGK</sequence>
<dbReference type="EMBL" id="BK015025">
    <property type="protein sequence ID" value="DAD87729.1"/>
    <property type="molecule type" value="Genomic_DNA"/>
</dbReference>
<evidence type="ECO:0000313" key="1">
    <source>
        <dbReference type="EMBL" id="DAD87729.1"/>
    </source>
</evidence>
<name>A0A8S5MZF1_9CAUD</name>
<reference evidence="1" key="1">
    <citation type="journal article" date="2021" name="Proc. Natl. Acad. Sci. U.S.A.">
        <title>A Catalog of Tens of Thousands of Viruses from Human Metagenomes Reveals Hidden Associations with Chronic Diseases.</title>
        <authorList>
            <person name="Tisza M.J."/>
            <person name="Buck C.B."/>
        </authorList>
    </citation>
    <scope>NUCLEOTIDE SEQUENCE</scope>
    <source>
        <strain evidence="1">Ct8eQ1</strain>
    </source>
</reference>
<accession>A0A8S5MZF1</accession>
<protein>
    <submittedName>
        <fullName evidence="1">Uncharacterized protein</fullName>
    </submittedName>
</protein>